<keyword evidence="1" id="KW-0812">Transmembrane</keyword>
<feature type="transmembrane region" description="Helical" evidence="1">
    <location>
        <begin position="100"/>
        <end position="121"/>
    </location>
</feature>
<feature type="transmembrane region" description="Helical" evidence="1">
    <location>
        <begin position="141"/>
        <end position="160"/>
    </location>
</feature>
<dbReference type="RefSeq" id="WP_164348245.1">
    <property type="nucleotide sequence ID" value="NZ_JAAGLQ010000571.1"/>
</dbReference>
<proteinExistence type="predicted"/>
<comment type="caution">
    <text evidence="2">The sequence shown here is derived from an EMBL/GenBank/DDBJ whole genome shotgun (WGS) entry which is preliminary data.</text>
</comment>
<dbReference type="PANTHER" id="PTHR36974">
    <property type="entry name" value="MEMBRANE PROTEIN-RELATED"/>
    <property type="match status" value="1"/>
</dbReference>
<protein>
    <recommendedName>
        <fullName evidence="4">DoxX family membrane protein</fullName>
    </recommendedName>
</protein>
<evidence type="ECO:0008006" key="4">
    <source>
        <dbReference type="Google" id="ProtNLM"/>
    </source>
</evidence>
<reference evidence="2 3" key="1">
    <citation type="submission" date="2020-01" db="EMBL/GenBank/DDBJ databases">
        <title>Insect and environment-associated Actinomycetes.</title>
        <authorList>
            <person name="Currrie C."/>
            <person name="Chevrette M."/>
            <person name="Carlson C."/>
            <person name="Stubbendieck R."/>
            <person name="Wendt-Pienkowski E."/>
        </authorList>
    </citation>
    <scope>NUCLEOTIDE SEQUENCE [LARGE SCALE GENOMIC DNA]</scope>
    <source>
        <strain evidence="2 3">SID11342</strain>
    </source>
</reference>
<evidence type="ECO:0000256" key="1">
    <source>
        <dbReference type="SAM" id="Phobius"/>
    </source>
</evidence>
<dbReference type="Proteomes" id="UP000471293">
    <property type="component" value="Unassembled WGS sequence"/>
</dbReference>
<name>A0A6N9U626_STRHA</name>
<evidence type="ECO:0000313" key="2">
    <source>
        <dbReference type="EMBL" id="NEA19037.1"/>
    </source>
</evidence>
<evidence type="ECO:0000313" key="3">
    <source>
        <dbReference type="Proteomes" id="UP000471293"/>
    </source>
</evidence>
<dbReference type="PANTHER" id="PTHR36974:SF1">
    <property type="entry name" value="DOXX FAMILY MEMBRANE PROTEIN"/>
    <property type="match status" value="1"/>
</dbReference>
<organism evidence="2 3">
    <name type="scientific">Streptomyces halstedii</name>
    <dbReference type="NCBI Taxonomy" id="1944"/>
    <lineage>
        <taxon>Bacteria</taxon>
        <taxon>Bacillati</taxon>
        <taxon>Actinomycetota</taxon>
        <taxon>Actinomycetes</taxon>
        <taxon>Kitasatosporales</taxon>
        <taxon>Streptomycetaceae</taxon>
        <taxon>Streptomyces</taxon>
    </lineage>
</organism>
<dbReference type="AlphaFoldDB" id="A0A6N9U626"/>
<keyword evidence="1" id="KW-1133">Transmembrane helix</keyword>
<keyword evidence="1" id="KW-0472">Membrane</keyword>
<accession>A0A6N9U626</accession>
<dbReference type="EMBL" id="JAAGLQ010000571">
    <property type="protein sequence ID" value="NEA19037.1"/>
    <property type="molecule type" value="Genomic_DNA"/>
</dbReference>
<gene>
    <name evidence="2" type="ORF">G3I29_26765</name>
</gene>
<feature type="transmembrane region" description="Helical" evidence="1">
    <location>
        <begin position="73"/>
        <end position="93"/>
    </location>
</feature>
<sequence>MFVTLLLLAGSALAFRCLGALGVGRFASWRVSAAHGMAVMLVATAAAHFAPSGNGVMPGHADLTAMVPPFVPFPGTVVLLTGVLELLGAAGLVRTATRPAAGLGLAVLFVLLLPANVHAAAEGIPLGEDPAVPLWFRIPEQLLYIGVALWAATASGLVPLRLRRRPVEAGPGGDGRAALRR</sequence>